<evidence type="ECO:0000313" key="2">
    <source>
        <dbReference type="EMBL" id="XAM18155.1"/>
    </source>
</evidence>
<evidence type="ECO:0000313" key="3">
    <source>
        <dbReference type="Proteomes" id="UP001434737"/>
    </source>
</evidence>
<feature type="transmembrane region" description="Helical" evidence="1">
    <location>
        <begin position="6"/>
        <end position="25"/>
    </location>
</feature>
<keyword evidence="1" id="KW-1133">Transmembrane helix</keyword>
<organism evidence="2 3">
    <name type="scientific">Helicobacter mastomyrinus</name>
    <dbReference type="NCBI Taxonomy" id="287948"/>
    <lineage>
        <taxon>Bacteria</taxon>
        <taxon>Pseudomonadati</taxon>
        <taxon>Campylobacterota</taxon>
        <taxon>Epsilonproteobacteria</taxon>
        <taxon>Campylobacterales</taxon>
        <taxon>Helicobacteraceae</taxon>
        <taxon>Helicobacter</taxon>
    </lineage>
</organism>
<keyword evidence="1" id="KW-0472">Membrane</keyword>
<protein>
    <recommendedName>
        <fullName evidence="4">Rhomboid family intramembrane serine protease</fullName>
    </recommendedName>
</protein>
<sequence>MNRSSSNTHITGVITLFLLIVLWNINRESFWGDEAFSVYSIMGGGA</sequence>
<accession>A0ABZ3F6Z0</accession>
<name>A0ABZ3F6Z0_9HELI</name>
<evidence type="ECO:0000256" key="1">
    <source>
        <dbReference type="SAM" id="Phobius"/>
    </source>
</evidence>
<keyword evidence="1" id="KW-0812">Transmembrane</keyword>
<dbReference type="Proteomes" id="UP001434737">
    <property type="component" value="Chromosome"/>
</dbReference>
<dbReference type="EMBL" id="CP145316">
    <property type="protein sequence ID" value="XAM18155.1"/>
    <property type="molecule type" value="Genomic_DNA"/>
</dbReference>
<dbReference type="RefSeq" id="WP_299136178.1">
    <property type="nucleotide sequence ID" value="NZ_CP145316.1"/>
</dbReference>
<proteinExistence type="predicted"/>
<keyword evidence="3" id="KW-1185">Reference proteome</keyword>
<gene>
    <name evidence="2" type="ORF">V3I05_00220</name>
</gene>
<evidence type="ECO:0008006" key="4">
    <source>
        <dbReference type="Google" id="ProtNLM"/>
    </source>
</evidence>
<reference evidence="2 3" key="1">
    <citation type="submission" date="2024-02" db="EMBL/GenBank/DDBJ databases">
        <title>Genome and pathogenicity analysis of Helicobacter mastomyrinus isolated from mice.</title>
        <authorList>
            <person name="Zhu L."/>
        </authorList>
    </citation>
    <scope>NUCLEOTIDE SEQUENCE [LARGE SCALE GENOMIC DNA]</scope>
    <source>
        <strain evidence="2 3">Hm-17</strain>
    </source>
</reference>